<reference evidence="2 3" key="1">
    <citation type="journal article" date="2021" name="Comput. Struct. Biotechnol. J.">
        <title>De novo genome assembly of the potent medicinal plant Rehmannia glutinosa using nanopore technology.</title>
        <authorList>
            <person name="Ma L."/>
            <person name="Dong C."/>
            <person name="Song C."/>
            <person name="Wang X."/>
            <person name="Zheng X."/>
            <person name="Niu Y."/>
            <person name="Chen S."/>
            <person name="Feng W."/>
        </authorList>
    </citation>
    <scope>NUCLEOTIDE SEQUENCE [LARGE SCALE GENOMIC DNA]</scope>
    <source>
        <strain evidence="2">DH-2019</strain>
    </source>
</reference>
<dbReference type="Pfam" id="PF13966">
    <property type="entry name" value="zf-RVT"/>
    <property type="match status" value="1"/>
</dbReference>
<dbReference type="InterPro" id="IPR026960">
    <property type="entry name" value="RVT-Znf"/>
</dbReference>
<comment type="caution">
    <text evidence="2">The sequence shown here is derived from an EMBL/GenBank/DDBJ whole genome shotgun (WGS) entry which is preliminary data.</text>
</comment>
<dbReference type="Proteomes" id="UP001318860">
    <property type="component" value="Unassembled WGS sequence"/>
</dbReference>
<dbReference type="EMBL" id="JABTTQ020002285">
    <property type="protein sequence ID" value="KAK6124897.1"/>
    <property type="molecule type" value="Genomic_DNA"/>
</dbReference>
<evidence type="ECO:0000313" key="2">
    <source>
        <dbReference type="EMBL" id="KAK6124897.1"/>
    </source>
</evidence>
<feature type="domain" description="Reverse transcriptase zinc-binding" evidence="1">
    <location>
        <begin position="182"/>
        <end position="240"/>
    </location>
</feature>
<keyword evidence="3" id="KW-1185">Reference proteome</keyword>
<evidence type="ECO:0000313" key="3">
    <source>
        <dbReference type="Proteomes" id="UP001318860"/>
    </source>
</evidence>
<proteinExistence type="predicted"/>
<accession>A0ABR0URD1</accession>
<organism evidence="2 3">
    <name type="scientific">Rehmannia glutinosa</name>
    <name type="common">Chinese foxglove</name>
    <dbReference type="NCBI Taxonomy" id="99300"/>
    <lineage>
        <taxon>Eukaryota</taxon>
        <taxon>Viridiplantae</taxon>
        <taxon>Streptophyta</taxon>
        <taxon>Embryophyta</taxon>
        <taxon>Tracheophyta</taxon>
        <taxon>Spermatophyta</taxon>
        <taxon>Magnoliopsida</taxon>
        <taxon>eudicotyledons</taxon>
        <taxon>Gunneridae</taxon>
        <taxon>Pentapetalae</taxon>
        <taxon>asterids</taxon>
        <taxon>lamiids</taxon>
        <taxon>Lamiales</taxon>
        <taxon>Orobanchaceae</taxon>
        <taxon>Rehmannieae</taxon>
        <taxon>Rehmannia</taxon>
    </lineage>
</organism>
<sequence length="244" mass="28064">MGNEKYIGLVETDGDTEGNGRFWWFAVFEEFHLAMLGKQMWRLLTQLKSLAARILKAKYYPRTSILMAGLGYQPSYLWRSLLATKPLIERGKGWRLGNGQCIQVQGDKWIGATKSGKLCGTTSNIQPGLKVVNLIDVDRKHWRVEEVYRIFGKDAECIIKMHISPRLPPDRIIWTYSKSGHYTVKSANHVLRRKMSQQLAVPSTSSQNNAWKHLWNLCVPPKIKHFLWRACMNSLPTKTNYGNE</sequence>
<evidence type="ECO:0000259" key="1">
    <source>
        <dbReference type="Pfam" id="PF13966"/>
    </source>
</evidence>
<gene>
    <name evidence="2" type="ORF">DH2020_041358</name>
</gene>
<name>A0ABR0URD1_REHGL</name>
<protein>
    <recommendedName>
        <fullName evidence="1">Reverse transcriptase zinc-binding domain-containing protein</fullName>
    </recommendedName>
</protein>